<keyword evidence="3" id="KW-0732">Signal</keyword>
<evidence type="ECO:0000256" key="1">
    <source>
        <dbReference type="PROSITE-ProRule" id="PRU00473"/>
    </source>
</evidence>
<protein>
    <recommendedName>
        <fullName evidence="4">OmpA-like domain-containing protein</fullName>
    </recommendedName>
</protein>
<accession>A0ABZ1UMA9</accession>
<keyword evidence="1" id="KW-0472">Membrane</keyword>
<dbReference type="Gene3D" id="3.30.1330.60">
    <property type="entry name" value="OmpA-like domain"/>
    <property type="match status" value="1"/>
</dbReference>
<evidence type="ECO:0000256" key="2">
    <source>
        <dbReference type="SAM" id="Coils"/>
    </source>
</evidence>
<dbReference type="InterPro" id="IPR036737">
    <property type="entry name" value="OmpA-like_sf"/>
</dbReference>
<sequence length="315" mass="33109">MKPMILSALALAALLGGCAGLAPDGAARTPVSADYEAIGDTAGVRAFVYGRRTVLEVDGHLFWLAIHDASGAPVAYEREGRYYRLPRKLDNFTVRVNTRVLSFHARPAAARPAPAAPAPARAAAVPAAPARAVLAEPVGLTPDRELAALMTLSAAQAEELRDAIAAEGDTAEARQLLARLERVERRLASAAAVLVRVQFDTHATGFDPDPALARPLVAAARVAERVNVRGRTDARVPGAADPRIALARALAARTYLVERGVEPGKIRVFAQPAGDFIAPSRSEPGRALNRRVEIELVTRGLAGQAAVPRTAGSAS</sequence>
<gene>
    <name evidence="5" type="ORF">E7V67_001515</name>
</gene>
<feature type="signal peptide" evidence="3">
    <location>
        <begin position="1"/>
        <end position="22"/>
    </location>
</feature>
<dbReference type="PROSITE" id="PS51123">
    <property type="entry name" value="OMPA_2"/>
    <property type="match status" value="1"/>
</dbReference>
<dbReference type="SUPFAM" id="SSF103088">
    <property type="entry name" value="OmpA-like"/>
    <property type="match status" value="1"/>
</dbReference>
<evidence type="ECO:0000313" key="5">
    <source>
        <dbReference type="EMBL" id="WUR13811.1"/>
    </source>
</evidence>
<reference evidence="5 6" key="1">
    <citation type="journal article" date="2019" name="Int. J. Syst. Evol. Microbiol.">
        <title>The Draft Whole-Genome Sequence of the Antibiotic Producer Empedobacter haloabium ATCC 31962 Provides Indications for Its Taxonomic Reclassification.</title>
        <authorList>
            <person name="Miess H."/>
            <person name="Arlt P."/>
            <person name="Apel A.K."/>
            <person name="Weber T."/>
            <person name="Nieselt K."/>
            <person name="Hanssen F."/>
            <person name="Czemmel S."/>
            <person name="Nahnsen S."/>
            <person name="Gross H."/>
        </authorList>
    </citation>
    <scope>NUCLEOTIDE SEQUENCE [LARGE SCALE GENOMIC DNA]</scope>
    <source>
        <strain evidence="5 6">ATCC 31962</strain>
    </source>
</reference>
<feature type="coiled-coil region" evidence="2">
    <location>
        <begin position="166"/>
        <end position="193"/>
    </location>
</feature>
<keyword evidence="6" id="KW-1185">Reference proteome</keyword>
<feature type="domain" description="OmpA-like" evidence="4">
    <location>
        <begin position="184"/>
        <end position="300"/>
    </location>
</feature>
<dbReference type="PROSITE" id="PS51257">
    <property type="entry name" value="PROKAR_LIPOPROTEIN"/>
    <property type="match status" value="1"/>
</dbReference>
<evidence type="ECO:0000256" key="3">
    <source>
        <dbReference type="SAM" id="SignalP"/>
    </source>
</evidence>
<organism evidence="5 6">
    <name type="scientific">[Empedobacter] haloabium</name>
    <dbReference type="NCBI Taxonomy" id="592317"/>
    <lineage>
        <taxon>Bacteria</taxon>
        <taxon>Pseudomonadati</taxon>
        <taxon>Pseudomonadota</taxon>
        <taxon>Betaproteobacteria</taxon>
        <taxon>Burkholderiales</taxon>
        <taxon>Oxalobacteraceae</taxon>
        <taxon>Telluria group</taxon>
        <taxon>Telluria group incertae sedis</taxon>
    </lineage>
</organism>
<proteinExistence type="predicted"/>
<keyword evidence="2" id="KW-0175">Coiled coil</keyword>
<dbReference type="Pfam" id="PF00691">
    <property type="entry name" value="OmpA"/>
    <property type="match status" value="1"/>
</dbReference>
<feature type="chain" id="PRO_5046842510" description="OmpA-like domain-containing protein" evidence="3">
    <location>
        <begin position="23"/>
        <end position="315"/>
    </location>
</feature>
<dbReference type="Proteomes" id="UP000321323">
    <property type="component" value="Chromosome"/>
</dbReference>
<dbReference type="EMBL" id="CP136508">
    <property type="protein sequence ID" value="WUR13811.1"/>
    <property type="molecule type" value="Genomic_DNA"/>
</dbReference>
<evidence type="ECO:0000313" key="6">
    <source>
        <dbReference type="Proteomes" id="UP000321323"/>
    </source>
</evidence>
<name>A0ABZ1UMA9_9BURK</name>
<evidence type="ECO:0000259" key="4">
    <source>
        <dbReference type="PROSITE" id="PS51123"/>
    </source>
</evidence>
<dbReference type="InterPro" id="IPR006665">
    <property type="entry name" value="OmpA-like"/>
</dbReference>